<evidence type="ECO:0000256" key="7">
    <source>
        <dbReference type="PIRNR" id="PIRNR000077"/>
    </source>
</evidence>
<dbReference type="InterPro" id="IPR036249">
    <property type="entry name" value="Thioredoxin-like_sf"/>
</dbReference>
<evidence type="ECO:0000256" key="1">
    <source>
        <dbReference type="ARBA" id="ARBA00008987"/>
    </source>
</evidence>
<dbReference type="AlphaFoldDB" id="A0AA41ZHP2"/>
<dbReference type="InterPro" id="IPR005746">
    <property type="entry name" value="Thioredoxin"/>
</dbReference>
<dbReference type="EMBL" id="JAPIVE010000002">
    <property type="protein sequence ID" value="MCX2524339.1"/>
    <property type="molecule type" value="Genomic_DNA"/>
</dbReference>
<evidence type="ECO:0000256" key="9">
    <source>
        <dbReference type="PIRSR" id="PIRSR000077-4"/>
    </source>
</evidence>
<dbReference type="PANTHER" id="PTHR45663">
    <property type="entry name" value="GEO12009P1"/>
    <property type="match status" value="1"/>
</dbReference>
<dbReference type="FunFam" id="3.40.30.10:FF:000001">
    <property type="entry name" value="Thioredoxin"/>
    <property type="match status" value="1"/>
</dbReference>
<dbReference type="GO" id="GO:0005829">
    <property type="term" value="C:cytosol"/>
    <property type="evidence" value="ECO:0007669"/>
    <property type="project" value="TreeGrafter"/>
</dbReference>
<keyword evidence="4 9" id="KW-1015">Disulfide bond</keyword>
<evidence type="ECO:0000256" key="6">
    <source>
        <dbReference type="NCBIfam" id="TIGR01068"/>
    </source>
</evidence>
<dbReference type="GO" id="GO:0045454">
    <property type="term" value="P:cell redox homeostasis"/>
    <property type="evidence" value="ECO:0007669"/>
    <property type="project" value="TreeGrafter"/>
</dbReference>
<feature type="disulfide bond" description="Redox-active" evidence="9">
    <location>
        <begin position="33"/>
        <end position="36"/>
    </location>
</feature>
<dbReference type="PIRSF" id="PIRSF000077">
    <property type="entry name" value="Thioredoxin"/>
    <property type="match status" value="1"/>
</dbReference>
<dbReference type="PANTHER" id="PTHR45663:SF11">
    <property type="entry name" value="GEO12009P1"/>
    <property type="match status" value="1"/>
</dbReference>
<feature type="site" description="Deprotonates C-terminal active site Cys" evidence="8">
    <location>
        <position position="27"/>
    </location>
</feature>
<dbReference type="Gene3D" id="3.40.30.10">
    <property type="entry name" value="Glutaredoxin"/>
    <property type="match status" value="1"/>
</dbReference>
<dbReference type="PRINTS" id="PR00421">
    <property type="entry name" value="THIOREDOXIN"/>
</dbReference>
<dbReference type="InterPro" id="IPR017937">
    <property type="entry name" value="Thioredoxin_CS"/>
</dbReference>
<protein>
    <recommendedName>
        <fullName evidence="6 7">Thioredoxin</fullName>
    </recommendedName>
</protein>
<evidence type="ECO:0000313" key="12">
    <source>
        <dbReference type="Proteomes" id="UP001165678"/>
    </source>
</evidence>
<dbReference type="InterPro" id="IPR013766">
    <property type="entry name" value="Thioredoxin_domain"/>
</dbReference>
<feature type="active site" description="Nucleophile" evidence="8">
    <location>
        <position position="33"/>
    </location>
</feature>
<feature type="domain" description="Thioredoxin" evidence="10">
    <location>
        <begin position="1"/>
        <end position="109"/>
    </location>
</feature>
<proteinExistence type="inferred from homology"/>
<comment type="caution">
    <text evidence="11">The sequence shown here is derived from an EMBL/GenBank/DDBJ whole genome shotgun (WGS) entry which is preliminary data.</text>
</comment>
<feature type="active site" description="Nucleophile" evidence="8">
    <location>
        <position position="36"/>
    </location>
</feature>
<keyword evidence="12" id="KW-1185">Reference proteome</keyword>
<feature type="site" description="Contributes to redox potential value" evidence="8">
    <location>
        <position position="35"/>
    </location>
</feature>
<name>A0AA41ZHP2_9GAMM</name>
<evidence type="ECO:0000259" key="10">
    <source>
        <dbReference type="PROSITE" id="PS51352"/>
    </source>
</evidence>
<dbReference type="GO" id="GO:0015035">
    <property type="term" value="F:protein-disulfide reductase activity"/>
    <property type="evidence" value="ECO:0007669"/>
    <property type="project" value="UniProtKB-UniRule"/>
</dbReference>
<gene>
    <name evidence="11" type="primary">trxA</name>
    <name evidence="11" type="ORF">OQ287_08800</name>
</gene>
<evidence type="ECO:0000256" key="2">
    <source>
        <dbReference type="ARBA" id="ARBA00022448"/>
    </source>
</evidence>
<keyword evidence="5 9" id="KW-0676">Redox-active center</keyword>
<dbReference type="Proteomes" id="UP001165678">
    <property type="component" value="Unassembled WGS sequence"/>
</dbReference>
<evidence type="ECO:0000256" key="8">
    <source>
        <dbReference type="PIRSR" id="PIRSR000077-1"/>
    </source>
</evidence>
<evidence type="ECO:0000256" key="5">
    <source>
        <dbReference type="ARBA" id="ARBA00023284"/>
    </source>
</evidence>
<evidence type="ECO:0000256" key="3">
    <source>
        <dbReference type="ARBA" id="ARBA00022982"/>
    </source>
</evidence>
<evidence type="ECO:0000256" key="4">
    <source>
        <dbReference type="ARBA" id="ARBA00023157"/>
    </source>
</evidence>
<feature type="site" description="Contributes to redox potential value" evidence="8">
    <location>
        <position position="34"/>
    </location>
</feature>
<dbReference type="Pfam" id="PF00085">
    <property type="entry name" value="Thioredoxin"/>
    <property type="match status" value="1"/>
</dbReference>
<dbReference type="SUPFAM" id="SSF52833">
    <property type="entry name" value="Thioredoxin-like"/>
    <property type="match status" value="1"/>
</dbReference>
<organism evidence="11 12">
    <name type="scientific">Larsenimonas rhizosphaerae</name>
    <dbReference type="NCBI Taxonomy" id="2944682"/>
    <lineage>
        <taxon>Bacteria</taxon>
        <taxon>Pseudomonadati</taxon>
        <taxon>Pseudomonadota</taxon>
        <taxon>Gammaproteobacteria</taxon>
        <taxon>Oceanospirillales</taxon>
        <taxon>Halomonadaceae</taxon>
        <taxon>Larsenimonas</taxon>
    </lineage>
</organism>
<accession>A0AA41ZHP2</accession>
<keyword evidence="3" id="KW-0249">Electron transport</keyword>
<dbReference type="RefSeq" id="WP_250935337.1">
    <property type="nucleotide sequence ID" value="NZ_JAMLJK010000001.1"/>
</dbReference>
<dbReference type="PROSITE" id="PS00194">
    <property type="entry name" value="THIOREDOXIN_1"/>
    <property type="match status" value="1"/>
</dbReference>
<dbReference type="NCBIfam" id="TIGR01068">
    <property type="entry name" value="thioredoxin"/>
    <property type="match status" value="1"/>
</dbReference>
<evidence type="ECO:0000313" key="11">
    <source>
        <dbReference type="EMBL" id="MCX2524339.1"/>
    </source>
</evidence>
<dbReference type="PROSITE" id="PS51352">
    <property type="entry name" value="THIOREDOXIN_2"/>
    <property type="match status" value="1"/>
</dbReference>
<reference evidence="11" key="1">
    <citation type="submission" date="2022-11" db="EMBL/GenBank/DDBJ databases">
        <title>Larsenimonas rhizosphaerae sp. nov., isolated from a tidal mudflat.</title>
        <authorList>
            <person name="Lee S.D."/>
            <person name="Kim I.S."/>
        </authorList>
    </citation>
    <scope>NUCLEOTIDE SEQUENCE</scope>
    <source>
        <strain evidence="11">GH2-1</strain>
    </source>
</reference>
<keyword evidence="2" id="KW-0813">Transport</keyword>
<comment type="similarity">
    <text evidence="1 7">Belongs to the thioredoxin family.</text>
</comment>
<dbReference type="CDD" id="cd02947">
    <property type="entry name" value="TRX_family"/>
    <property type="match status" value="1"/>
</dbReference>
<sequence>MSDSVALFDDVSFDREVSAHSGPVLVDFWAPWCGPCKQLAPVLEEMAVHYDGRVRIGKVDVDQHPELAARFGVRGIPTLILFVDGNVEATRVGALPRDQIVAFVEEELK</sequence>